<keyword evidence="10" id="KW-1185">Reference proteome</keyword>
<evidence type="ECO:0008006" key="11">
    <source>
        <dbReference type="Google" id="ProtNLM"/>
    </source>
</evidence>
<sequence length="356" mass="35362">MAATAVTGVAFGAALVASGVYQPAVILDQLTWDNCHMLQAFLTATAASAIITTTAQKVGYAKFSPRSYADRGWFAPYDGNVIGGLALGAGMALSGACPGTVLAQAAVGIRSGYYTLGGGLLGGTVWSALVRPSLENKKKAVAAAAASTASSPATPAKAPLPTNFQGLFGVSNATALVGLEAVFAAIVGASIAVYGPGPEAKISPVVGGLLIGLVQLFSVVARKSLLGVSTLYEDVGDWLLYYTTSASSAVTDGEKDKPKKVPAINSIIFSLAIFAGARALSLLVPYLGVSPSSAAATNAISPAVAAVGGFTMALGSRVAGGCTSGHGISGMSLFSVSSYITMGAAFIGGGLVGLLL</sequence>
<dbReference type="Proteomes" id="UP001642406">
    <property type="component" value="Unassembled WGS sequence"/>
</dbReference>
<feature type="transmembrane region" description="Helical" evidence="8">
    <location>
        <begin position="113"/>
        <end position="130"/>
    </location>
</feature>
<evidence type="ECO:0000256" key="2">
    <source>
        <dbReference type="ARBA" id="ARBA00022448"/>
    </source>
</evidence>
<dbReference type="PANTHER" id="PTHR30574:SF1">
    <property type="entry name" value="SULPHUR TRANSPORT DOMAIN-CONTAINING PROTEIN"/>
    <property type="match status" value="1"/>
</dbReference>
<evidence type="ECO:0000256" key="1">
    <source>
        <dbReference type="ARBA" id="ARBA00004429"/>
    </source>
</evidence>
<accession>A0ABP0BCG4</accession>
<keyword evidence="6 8" id="KW-1133">Transmembrane helix</keyword>
<dbReference type="Pfam" id="PF04143">
    <property type="entry name" value="Sulf_transp"/>
    <property type="match status" value="1"/>
</dbReference>
<comment type="subcellular location">
    <subcellularLocation>
        <location evidence="1">Cell inner membrane</location>
        <topology evidence="1">Multi-pass membrane protein</topology>
    </subcellularLocation>
</comment>
<dbReference type="InterPro" id="IPR007272">
    <property type="entry name" value="Sulf_transp_TsuA/YedE"/>
</dbReference>
<evidence type="ECO:0000256" key="5">
    <source>
        <dbReference type="ARBA" id="ARBA00022692"/>
    </source>
</evidence>
<comment type="caution">
    <text evidence="9">The sequence shown here is derived from an EMBL/GenBank/DDBJ whole genome shotgun (WGS) entry which is preliminary data.</text>
</comment>
<keyword evidence="7 8" id="KW-0472">Membrane</keyword>
<feature type="transmembrane region" description="Helical" evidence="8">
    <location>
        <begin position="37"/>
        <end position="60"/>
    </location>
</feature>
<feature type="transmembrane region" description="Helical" evidence="8">
    <location>
        <begin position="267"/>
        <end position="287"/>
    </location>
</feature>
<name>A0ABP0BCG4_9PEZI</name>
<keyword evidence="5 8" id="KW-0812">Transmembrane</keyword>
<feature type="transmembrane region" description="Helical" evidence="8">
    <location>
        <begin position="202"/>
        <end position="221"/>
    </location>
</feature>
<feature type="transmembrane region" description="Helical" evidence="8">
    <location>
        <begin position="299"/>
        <end position="319"/>
    </location>
</feature>
<feature type="transmembrane region" description="Helical" evidence="8">
    <location>
        <begin position="173"/>
        <end position="196"/>
    </location>
</feature>
<protein>
    <recommendedName>
        <fullName evidence="11">Sulphur transport domain-containing protein</fullName>
    </recommendedName>
</protein>
<evidence type="ECO:0000256" key="6">
    <source>
        <dbReference type="ARBA" id="ARBA00022989"/>
    </source>
</evidence>
<evidence type="ECO:0000256" key="4">
    <source>
        <dbReference type="ARBA" id="ARBA00022519"/>
    </source>
</evidence>
<evidence type="ECO:0000313" key="10">
    <source>
        <dbReference type="Proteomes" id="UP001642406"/>
    </source>
</evidence>
<keyword evidence="4" id="KW-0997">Cell inner membrane</keyword>
<feature type="transmembrane region" description="Helical" evidence="8">
    <location>
        <begin position="81"/>
        <end position="107"/>
    </location>
</feature>
<dbReference type="EMBL" id="CAWUHC010000020">
    <property type="protein sequence ID" value="CAK7217270.1"/>
    <property type="molecule type" value="Genomic_DNA"/>
</dbReference>
<gene>
    <name evidence="9" type="ORF">SBRCBS47491_003107</name>
</gene>
<reference evidence="9 10" key="1">
    <citation type="submission" date="2024-01" db="EMBL/GenBank/DDBJ databases">
        <authorList>
            <person name="Allen C."/>
            <person name="Tagirdzhanova G."/>
        </authorList>
    </citation>
    <scope>NUCLEOTIDE SEQUENCE [LARGE SCALE GENOMIC DNA]</scope>
</reference>
<evidence type="ECO:0000256" key="8">
    <source>
        <dbReference type="SAM" id="Phobius"/>
    </source>
</evidence>
<evidence type="ECO:0000313" key="9">
    <source>
        <dbReference type="EMBL" id="CAK7217270.1"/>
    </source>
</evidence>
<keyword evidence="2" id="KW-0813">Transport</keyword>
<dbReference type="PANTHER" id="PTHR30574">
    <property type="entry name" value="INNER MEMBRANE PROTEIN YEDE"/>
    <property type="match status" value="1"/>
</dbReference>
<evidence type="ECO:0000256" key="7">
    <source>
        <dbReference type="ARBA" id="ARBA00023136"/>
    </source>
</evidence>
<organism evidence="9 10">
    <name type="scientific">Sporothrix bragantina</name>
    <dbReference type="NCBI Taxonomy" id="671064"/>
    <lineage>
        <taxon>Eukaryota</taxon>
        <taxon>Fungi</taxon>
        <taxon>Dikarya</taxon>
        <taxon>Ascomycota</taxon>
        <taxon>Pezizomycotina</taxon>
        <taxon>Sordariomycetes</taxon>
        <taxon>Sordariomycetidae</taxon>
        <taxon>Ophiostomatales</taxon>
        <taxon>Ophiostomataceae</taxon>
        <taxon>Sporothrix</taxon>
    </lineage>
</organism>
<proteinExistence type="predicted"/>
<feature type="transmembrane region" description="Helical" evidence="8">
    <location>
        <begin position="331"/>
        <end position="355"/>
    </location>
</feature>
<keyword evidence="3" id="KW-1003">Cell membrane</keyword>
<evidence type="ECO:0000256" key="3">
    <source>
        <dbReference type="ARBA" id="ARBA00022475"/>
    </source>
</evidence>